<accession>A0A1H8LMT0</accession>
<keyword evidence="1" id="KW-0805">Transcription regulation</keyword>
<dbReference type="AlphaFoldDB" id="A0A1H8LMT0"/>
<keyword evidence="2 5" id="KW-0238">DNA-binding</keyword>
<dbReference type="PANTHER" id="PTHR38445:SF9">
    <property type="entry name" value="HTH-TYPE TRANSCRIPTIONAL REPRESSOR YTRA"/>
    <property type="match status" value="1"/>
</dbReference>
<dbReference type="InterPro" id="IPR036390">
    <property type="entry name" value="WH_DNA-bd_sf"/>
</dbReference>
<dbReference type="InterPro" id="IPR036388">
    <property type="entry name" value="WH-like_DNA-bd_sf"/>
</dbReference>
<dbReference type="Proteomes" id="UP000199300">
    <property type="component" value="Unassembled WGS sequence"/>
</dbReference>
<feature type="domain" description="HTH gntR-type" evidence="4">
    <location>
        <begin position="9"/>
        <end position="77"/>
    </location>
</feature>
<reference evidence="5 6" key="1">
    <citation type="submission" date="2016-10" db="EMBL/GenBank/DDBJ databases">
        <authorList>
            <person name="de Groot N.N."/>
        </authorList>
    </citation>
    <scope>NUCLEOTIDE SEQUENCE [LARGE SCALE GENOMIC DNA]</scope>
    <source>
        <strain evidence="5 6">CGMCC 1.10434</strain>
    </source>
</reference>
<evidence type="ECO:0000313" key="5">
    <source>
        <dbReference type="EMBL" id="SEO06397.1"/>
    </source>
</evidence>
<dbReference type="SUPFAM" id="SSF46785">
    <property type="entry name" value="Winged helix' DNA-binding domain"/>
    <property type="match status" value="1"/>
</dbReference>
<keyword evidence="6" id="KW-1185">Reference proteome</keyword>
<evidence type="ECO:0000313" key="6">
    <source>
        <dbReference type="Proteomes" id="UP000199300"/>
    </source>
</evidence>
<dbReference type="EMBL" id="FODJ01000003">
    <property type="protein sequence ID" value="SEO06397.1"/>
    <property type="molecule type" value="Genomic_DNA"/>
</dbReference>
<dbReference type="Gene3D" id="1.10.10.10">
    <property type="entry name" value="Winged helix-like DNA-binding domain superfamily/Winged helix DNA-binding domain"/>
    <property type="match status" value="1"/>
</dbReference>
<gene>
    <name evidence="5" type="ORF">SAMN04488134_103263</name>
</gene>
<name>A0A1H8LMT0_9BACI</name>
<dbReference type="GO" id="GO:0003677">
    <property type="term" value="F:DNA binding"/>
    <property type="evidence" value="ECO:0007669"/>
    <property type="project" value="UniProtKB-KW"/>
</dbReference>
<keyword evidence="3" id="KW-0804">Transcription</keyword>
<dbReference type="RefSeq" id="WP_091496180.1">
    <property type="nucleotide sequence ID" value="NZ_FODJ01000003.1"/>
</dbReference>
<organism evidence="5 6">
    <name type="scientific">Amphibacillus marinus</name>
    <dbReference type="NCBI Taxonomy" id="872970"/>
    <lineage>
        <taxon>Bacteria</taxon>
        <taxon>Bacillati</taxon>
        <taxon>Bacillota</taxon>
        <taxon>Bacilli</taxon>
        <taxon>Bacillales</taxon>
        <taxon>Bacillaceae</taxon>
        <taxon>Amphibacillus</taxon>
    </lineage>
</organism>
<dbReference type="PANTHER" id="PTHR38445">
    <property type="entry name" value="HTH-TYPE TRANSCRIPTIONAL REPRESSOR YTRA"/>
    <property type="match status" value="1"/>
</dbReference>
<evidence type="ECO:0000259" key="4">
    <source>
        <dbReference type="PROSITE" id="PS50949"/>
    </source>
</evidence>
<dbReference type="SMART" id="SM00345">
    <property type="entry name" value="HTH_GNTR"/>
    <property type="match status" value="1"/>
</dbReference>
<sequence>MSQSFQASLTIYKQIALGIENAILEGTVKPGERLASLRESAVELEVNINTIMRAYNILEEEAILFKKRGLGFFVTKDALTRIQQKRKVDFYQQTIPELARTMKQLNIKEQELLAALQNYYQ</sequence>
<dbReference type="InterPro" id="IPR000524">
    <property type="entry name" value="Tscrpt_reg_HTH_GntR"/>
</dbReference>
<dbReference type="PROSITE" id="PS50949">
    <property type="entry name" value="HTH_GNTR"/>
    <property type="match status" value="1"/>
</dbReference>
<protein>
    <submittedName>
        <fullName evidence="5">DNA-binding transcriptional regulator YhcF, GntR family</fullName>
    </submittedName>
</protein>
<dbReference type="GO" id="GO:0003700">
    <property type="term" value="F:DNA-binding transcription factor activity"/>
    <property type="evidence" value="ECO:0007669"/>
    <property type="project" value="InterPro"/>
</dbReference>
<evidence type="ECO:0000256" key="1">
    <source>
        <dbReference type="ARBA" id="ARBA00023015"/>
    </source>
</evidence>
<dbReference type="Pfam" id="PF00392">
    <property type="entry name" value="GntR"/>
    <property type="match status" value="1"/>
</dbReference>
<dbReference type="CDD" id="cd07377">
    <property type="entry name" value="WHTH_GntR"/>
    <property type="match status" value="1"/>
</dbReference>
<proteinExistence type="predicted"/>
<dbReference type="STRING" id="872970.SAMN04488134_103263"/>
<evidence type="ECO:0000256" key="3">
    <source>
        <dbReference type="ARBA" id="ARBA00023163"/>
    </source>
</evidence>
<evidence type="ECO:0000256" key="2">
    <source>
        <dbReference type="ARBA" id="ARBA00023125"/>
    </source>
</evidence>